<protein>
    <recommendedName>
        <fullName evidence="3">SPRY domain-containing protein</fullName>
    </recommendedName>
</protein>
<reference evidence="1 2" key="1">
    <citation type="submission" date="2019-01" db="EMBL/GenBank/DDBJ databases">
        <authorList>
            <person name="Ferrante I. M."/>
        </authorList>
    </citation>
    <scope>NUCLEOTIDE SEQUENCE [LARGE SCALE GENOMIC DNA]</scope>
    <source>
        <strain evidence="1 2">B856</strain>
    </source>
</reference>
<sequence length="162" mass="17578">MGCCCSCDGKDGDKAIKESELVERETPQQTINVAMSNPSIQVTNHLCVTGSGLALIGTALEQDAAYWEYHVTLPARKHVDTILFGVSSKKDRKFYKEIDGKGGGEKEGVPSEGNGTSWMRCVEGLQNGDIVGIAMQQSGKLIFQLSDKRPDDVMYLTLCAIC</sequence>
<dbReference type="PANTHER" id="PTHR20951">
    <property type="entry name" value="C13ORF1 PROTEIN-RELATED"/>
    <property type="match status" value="1"/>
</dbReference>
<accession>A0A448ZQ47</accession>
<gene>
    <name evidence="1" type="ORF">PSNMU_V1.4_AUG-EV-PASAV3_0112350</name>
</gene>
<dbReference type="EMBL" id="CAACVS010000620">
    <property type="protein sequence ID" value="VEU44160.1"/>
    <property type="molecule type" value="Genomic_DNA"/>
</dbReference>
<dbReference type="OrthoDB" id="40953at2759"/>
<organism evidence="1 2">
    <name type="scientific">Pseudo-nitzschia multistriata</name>
    <dbReference type="NCBI Taxonomy" id="183589"/>
    <lineage>
        <taxon>Eukaryota</taxon>
        <taxon>Sar</taxon>
        <taxon>Stramenopiles</taxon>
        <taxon>Ochrophyta</taxon>
        <taxon>Bacillariophyta</taxon>
        <taxon>Bacillariophyceae</taxon>
        <taxon>Bacillariophycidae</taxon>
        <taxon>Bacillariales</taxon>
        <taxon>Bacillariaceae</taxon>
        <taxon>Pseudo-nitzschia</taxon>
    </lineage>
</organism>
<name>A0A448ZQ47_9STRA</name>
<evidence type="ECO:0000313" key="2">
    <source>
        <dbReference type="Proteomes" id="UP000291116"/>
    </source>
</evidence>
<evidence type="ECO:0000313" key="1">
    <source>
        <dbReference type="EMBL" id="VEU44160.1"/>
    </source>
</evidence>
<dbReference type="PANTHER" id="PTHR20951:SF2">
    <property type="entry name" value="SPRY DOMAIN-CONTAINING PROTEIN 7"/>
    <property type="match status" value="1"/>
</dbReference>
<keyword evidence="2" id="KW-1185">Reference proteome</keyword>
<dbReference type="Proteomes" id="UP000291116">
    <property type="component" value="Unassembled WGS sequence"/>
</dbReference>
<proteinExistence type="predicted"/>
<evidence type="ECO:0008006" key="3">
    <source>
        <dbReference type="Google" id="ProtNLM"/>
    </source>
</evidence>
<dbReference type="InterPro" id="IPR035766">
    <property type="entry name" value="SPRYD7"/>
</dbReference>
<dbReference type="AlphaFoldDB" id="A0A448ZQ47"/>